<dbReference type="EMBL" id="AEDQ01000003">
    <property type="protein sequence ID" value="EFL44738.1"/>
    <property type="molecule type" value="Genomic_DNA"/>
</dbReference>
<evidence type="ECO:0000256" key="1">
    <source>
        <dbReference type="ARBA" id="ARBA00001946"/>
    </source>
</evidence>
<evidence type="ECO:0000259" key="9">
    <source>
        <dbReference type="Pfam" id="PF01743"/>
    </source>
</evidence>
<feature type="domain" description="Poly A polymerase head" evidence="9">
    <location>
        <begin position="36"/>
        <end position="160"/>
    </location>
</feature>
<dbReference type="Gene3D" id="3.30.460.10">
    <property type="entry name" value="Beta Polymerase, domain 2"/>
    <property type="match status" value="1"/>
</dbReference>
<dbReference type="SUPFAM" id="SSF81301">
    <property type="entry name" value="Nucleotidyltransferase"/>
    <property type="match status" value="1"/>
</dbReference>
<dbReference type="PANTHER" id="PTHR46173">
    <property type="entry name" value="CCA TRNA NUCLEOTIDYLTRANSFERASE 1, MITOCHONDRIAL"/>
    <property type="match status" value="1"/>
</dbReference>
<keyword evidence="3" id="KW-0819">tRNA processing</keyword>
<evidence type="ECO:0000256" key="4">
    <source>
        <dbReference type="ARBA" id="ARBA00022695"/>
    </source>
</evidence>
<keyword evidence="4" id="KW-0548">Nucleotidyltransferase</keyword>
<evidence type="ECO:0000256" key="7">
    <source>
        <dbReference type="ARBA" id="ARBA00022842"/>
    </source>
</evidence>
<accession>A0ABN0B1U7</accession>
<evidence type="ECO:0000256" key="2">
    <source>
        <dbReference type="ARBA" id="ARBA00022679"/>
    </source>
</evidence>
<evidence type="ECO:0000256" key="8">
    <source>
        <dbReference type="RuleBase" id="RU003953"/>
    </source>
</evidence>
<dbReference type="SUPFAM" id="SSF81891">
    <property type="entry name" value="Poly A polymerase C-terminal region-like"/>
    <property type="match status" value="1"/>
</dbReference>
<keyword evidence="6" id="KW-0547">Nucleotide-binding</keyword>
<dbReference type="RefSeq" id="WP_006303518.1">
    <property type="nucleotide sequence ID" value="NZ_AEDQ01000003.1"/>
</dbReference>
<organism evidence="11 12">
    <name type="scientific">Fannyhessea vaginae PB189-T1-4</name>
    <dbReference type="NCBI Taxonomy" id="866774"/>
    <lineage>
        <taxon>Bacteria</taxon>
        <taxon>Bacillati</taxon>
        <taxon>Actinomycetota</taxon>
        <taxon>Coriobacteriia</taxon>
        <taxon>Coriobacteriales</taxon>
        <taxon>Atopobiaceae</taxon>
        <taxon>Fannyhessea</taxon>
    </lineage>
</organism>
<evidence type="ECO:0000313" key="12">
    <source>
        <dbReference type="Proteomes" id="UP000004431"/>
    </source>
</evidence>
<proteinExistence type="inferred from homology"/>
<comment type="similarity">
    <text evidence="8">Belongs to the tRNA nucleotidyltransferase/poly(A) polymerase family.</text>
</comment>
<evidence type="ECO:0000256" key="6">
    <source>
        <dbReference type="ARBA" id="ARBA00022741"/>
    </source>
</evidence>
<keyword evidence="5" id="KW-0479">Metal-binding</keyword>
<comment type="cofactor">
    <cofactor evidence="1">
        <name>Mg(2+)</name>
        <dbReference type="ChEBI" id="CHEBI:18420"/>
    </cofactor>
</comment>
<keyword evidence="12" id="KW-1185">Reference proteome</keyword>
<protein>
    <submittedName>
        <fullName evidence="11">tRNA nucleotidyltransferase/poly(A) polymerase family protein</fullName>
    </submittedName>
</protein>
<keyword evidence="8" id="KW-0694">RNA-binding</keyword>
<evidence type="ECO:0000256" key="5">
    <source>
        <dbReference type="ARBA" id="ARBA00022723"/>
    </source>
</evidence>
<keyword evidence="7" id="KW-0460">Magnesium</keyword>
<dbReference type="PANTHER" id="PTHR46173:SF1">
    <property type="entry name" value="CCA TRNA NUCLEOTIDYLTRANSFERASE 1, MITOCHONDRIAL"/>
    <property type="match status" value="1"/>
</dbReference>
<evidence type="ECO:0000259" key="10">
    <source>
        <dbReference type="Pfam" id="PF12627"/>
    </source>
</evidence>
<keyword evidence="2 8" id="KW-0808">Transferase</keyword>
<sequence>MAIPTHACNISTLRTLPVPAYAQRVIAALEHAGYECWVAGGFVRDCLLNRPFCDIDLATNAHWQTTKKLLEAAHIHVFETGVKHGTLTAVVDGAAVEITTFRQEVGYSDHRHPDTVVFVTSITSDCARRDFTINALAWRKQDGLVDCFGGVRDLNARLVRCVGDPHTRFSEDPLRLVRALRFSATYAFRIEEATFAALCSDIHDIAYVAPQRIAQEVKKLVACDRFAYALLCYPSCFAVCLSALFRDVQAAPLTSSQVEYIAACCSLYVVLSETKGNLSCYVAIWQRALARMNLVHSHSFSRMCAQLSYPKNTMRRASLCVAVVDALEALCGQLAASSCVSHSDVAARVQLCLFDMSPRITHMSRAYLLSCAYDAVHLLEAEHAAARLTGRSSDMCALQPSSLQLPHAVFEKIRCALREICTTRVPLCFSDLAISTRDLMCVGIVGARIRDVQRMLFCDVCKGTIPNTHDALCTRARELS</sequence>
<feature type="domain" description="tRNA nucleotidyltransferase/poly(A) polymerase RNA and SrmB- binding" evidence="10">
    <location>
        <begin position="188"/>
        <end position="229"/>
    </location>
</feature>
<dbReference type="Gene3D" id="1.10.3090.10">
    <property type="entry name" value="cca-adding enzyme, domain 2"/>
    <property type="match status" value="1"/>
</dbReference>
<evidence type="ECO:0000256" key="3">
    <source>
        <dbReference type="ARBA" id="ARBA00022694"/>
    </source>
</evidence>
<name>A0ABN0B1U7_9ACTN</name>
<comment type="caution">
    <text evidence="11">The sequence shown here is derived from an EMBL/GenBank/DDBJ whole genome shotgun (WGS) entry which is preliminary data.</text>
</comment>
<reference evidence="11 12" key="1">
    <citation type="submission" date="2010-08" db="EMBL/GenBank/DDBJ databases">
        <authorList>
            <person name="Durkin A.S."/>
            <person name="Madupu R."/>
            <person name="Torralba M."/>
            <person name="Gillis M."/>
            <person name="Methe B."/>
            <person name="Sutton G."/>
            <person name="Nelson K.E."/>
        </authorList>
    </citation>
    <scope>NUCLEOTIDE SEQUENCE [LARGE SCALE GENOMIC DNA]</scope>
    <source>
        <strain evidence="11 12">PB189-T1-4</strain>
    </source>
</reference>
<dbReference type="InterPro" id="IPR050264">
    <property type="entry name" value="Bact_CCA-adding_enz_type3_sf"/>
</dbReference>
<dbReference type="InterPro" id="IPR043519">
    <property type="entry name" value="NT_sf"/>
</dbReference>
<evidence type="ECO:0000313" key="11">
    <source>
        <dbReference type="EMBL" id="EFL44738.1"/>
    </source>
</evidence>
<dbReference type="InterPro" id="IPR002646">
    <property type="entry name" value="PolA_pol_head_dom"/>
</dbReference>
<dbReference type="Pfam" id="PF12627">
    <property type="entry name" value="PolyA_pol_RNAbd"/>
    <property type="match status" value="1"/>
</dbReference>
<dbReference type="InterPro" id="IPR032828">
    <property type="entry name" value="PolyA_RNA-bd"/>
</dbReference>
<dbReference type="Proteomes" id="UP000004431">
    <property type="component" value="Unassembled WGS sequence"/>
</dbReference>
<gene>
    <name evidence="11" type="ORF">HMPREF9248_0778</name>
</gene>
<dbReference type="CDD" id="cd05398">
    <property type="entry name" value="NT_ClassII-CCAase"/>
    <property type="match status" value="1"/>
</dbReference>
<dbReference type="Pfam" id="PF01743">
    <property type="entry name" value="PolyA_pol"/>
    <property type="match status" value="1"/>
</dbReference>